<comment type="subunit">
    <text evidence="15">Heterotrimer of RecB, RecC and RecD. All subunits contribute to DNA-binding. Interacts with RecA.</text>
</comment>
<sequence>MITDQTADDPETVSKMTHKPEPTPLQTMTFPLHGARLIEASAGTGKTFTIAGLYLRLLLGHGSEETRHQVPLTVDQILVVTFTEAATGELRDRIRARIHDARLAFARGESQDPVIEPLLRDFPDHKQAAAILLQAERQMDEAAVFTIHGFCQRMLTQNAFESGSRFNNEFVTDESQLKAQVVADYWRRNFYPLPTALAGEVRQIWGSPAALLSDIGRYLTGAPLALSVNAMSGDLAALHQDNLQKITQLKSAWRAAQPELQTLIEQSDINKRSYTKKSLPDWLETVNRWAESETFDYHYPDKLAKFAQSELLAKTAKGTAPTHPLFEQIDAFLANPASLKAPLLAHAIEQCRAWLAKAKEQKQRLSFDDLLTRLSAAIDQDEAQLLASRIRTLYPVAMIDEFQDTDPLQYSIFSRIYLEHPQTGLFMIGDPKQAIYGFRGADIFTYIKARNQVSAHYTLGTNWRSSAEMVAAVNQIFQQPDSPFIYDQDIPFLPVNASPKAEQRIWNMAGQKQPALTYWLQECEEKPVAKGEYQQVMADATASQIQRILTLSQQGQASFQQGERQHPIQAGDIAVLVRTGSEGRLIKQTLAKQGIASVYLSNRDSVFLSPVAQDVQRILQAVLTSEDDRALRAALACELFALDAASLDKLNNDENAWEKALSEFKEYRKLWLSRGVMPMLRAVMAKRHIAERLLTQQEGERTLTDLMHLAELLQQASNEIDSDHGLLRWFAQSISDAHNGIGGSDEQIQRLESERNLVQIVTIHKSKGLEYDLVFLPFVFAHREASEAKFYDAQTDRTVLDITGSDAALQQADKERLAEDLRLIYVALTRAVYGCFIGAAPLRNGRSTKEPTGVHRSAMGYLVQNGQEGGIATLQQALAGQQTQSDSIVVTSPPTLPDERYQPIAAPALALSAQELATPIDRLWRITSYSGLVKQGSHQSDYDASLEVVGFDIDSSAEDPQAPVQEVEKSIFTFPRGASAGTFLHSLFEEVEFTQAADSEQNRQVISELMEKNLIDLEWLPVLQQLVDTVLSTPLDGKHLYLNQKTPSQRLVEMEFLLPIEVLSAASLNQVIQRHDPLSARAGDLGFQTVQGMLKGFIDLVFEHQGKYYVLDWKSNHLGDAVHLYHGEALQGAMVDHRYDLQYQIYALALHRFLRSRLANYDYQLHFGGVYYLFLRGMDGESEHGIFSAKPSLDLLTEMDRLIDGLEPQPRSTQGGQMELL</sequence>
<dbReference type="InterPro" id="IPR011335">
    <property type="entry name" value="Restrct_endonuc-II-like"/>
</dbReference>
<feature type="region of interest" description="DNA-binding and helicase activity, interacts with RecC" evidence="15">
    <location>
        <begin position="1"/>
        <end position="875"/>
    </location>
</feature>
<gene>
    <name evidence="15 20" type="primary">recB</name>
    <name evidence="20" type="ordered locus">VV1_1796</name>
</gene>
<evidence type="ECO:0000256" key="1">
    <source>
        <dbReference type="ARBA" id="ARBA00022722"/>
    </source>
</evidence>
<feature type="domain" description="UvrD-like helicase C-terminal" evidence="19">
    <location>
        <begin position="495"/>
        <end position="768"/>
    </location>
</feature>
<dbReference type="InterPro" id="IPR014017">
    <property type="entry name" value="DNA_helicase_UvrD-like_C"/>
</dbReference>
<dbReference type="InterPro" id="IPR038726">
    <property type="entry name" value="PDDEXK_AddAB-type"/>
</dbReference>
<dbReference type="SUPFAM" id="SSF52980">
    <property type="entry name" value="Restriction endonuclease-like"/>
    <property type="match status" value="1"/>
</dbReference>
<dbReference type="EMBL" id="AE016795">
    <property type="protein sequence ID" value="AAO10204.2"/>
    <property type="molecule type" value="Genomic_DNA"/>
</dbReference>
<feature type="binding site" evidence="15">
    <location>
        <position position="985"/>
    </location>
    <ligand>
        <name>Mg(2+)</name>
        <dbReference type="ChEBI" id="CHEBI:18420"/>
    </ligand>
</feature>
<organism evidence="20 21">
    <name type="scientific">Vibrio vulnificus (strain CMCP6)</name>
    <dbReference type="NCBI Taxonomy" id="216895"/>
    <lineage>
        <taxon>Bacteria</taxon>
        <taxon>Pseudomonadati</taxon>
        <taxon>Pseudomonadota</taxon>
        <taxon>Gammaproteobacteria</taxon>
        <taxon>Vibrionales</taxon>
        <taxon>Vibrionaceae</taxon>
        <taxon>Vibrio</taxon>
    </lineage>
</organism>
<dbReference type="PROSITE" id="PS51217">
    <property type="entry name" value="UVRD_HELICASE_CTER"/>
    <property type="match status" value="1"/>
</dbReference>
<evidence type="ECO:0000256" key="12">
    <source>
        <dbReference type="ARBA" id="ARBA00023235"/>
    </source>
</evidence>
<dbReference type="GO" id="GO:0016887">
    <property type="term" value="F:ATP hydrolysis activity"/>
    <property type="evidence" value="ECO:0007669"/>
    <property type="project" value="RHEA"/>
</dbReference>
<evidence type="ECO:0000256" key="16">
    <source>
        <dbReference type="PROSITE-ProRule" id="PRU00560"/>
    </source>
</evidence>
<keyword evidence="8 15" id="KW-0067">ATP-binding</keyword>
<dbReference type="HAMAP" id="MF_01485">
    <property type="entry name" value="RecB"/>
    <property type="match status" value="1"/>
</dbReference>
<comment type="miscellaneous">
    <text evidence="15">In the RecBCD complex, RecB has a slow 3'-5' helicase, an exonuclease activity and loads RecA onto ssDNA, RecD has a fast 5'-3' helicase activity, while RecC stimulates the ATPase and processivity of the RecB helicase and contributes to recognition of the Chi site.</text>
</comment>
<dbReference type="Gene3D" id="1.10.3170.10">
    <property type="entry name" value="Recbcd, chain B, domain 2"/>
    <property type="match status" value="1"/>
</dbReference>
<keyword evidence="12 15" id="KW-0413">Isomerase</keyword>
<keyword evidence="6 15" id="KW-0347">Helicase</keyword>
<dbReference type="InterPro" id="IPR014016">
    <property type="entry name" value="UvrD-like_ATP-bd"/>
</dbReference>
<keyword evidence="3 15" id="KW-0547">Nucleotide-binding</keyword>
<keyword evidence="5 15" id="KW-0378">Hydrolase</keyword>
<name>A0A3Q0L4E2_VIBVU</name>
<evidence type="ECO:0000256" key="9">
    <source>
        <dbReference type="ARBA" id="ARBA00022842"/>
    </source>
</evidence>
<dbReference type="InterPro" id="IPR027417">
    <property type="entry name" value="P-loop_NTPase"/>
</dbReference>
<dbReference type="KEGG" id="vvu:VV1_1796"/>
<keyword evidence="9 15" id="KW-0460">Magnesium</keyword>
<comment type="domain">
    <text evidence="15">The C-terminal domain has nuclease activity and interacts with RecD. It interacts with RecA, facilitating its loading onto ssDNA.</text>
</comment>
<evidence type="ECO:0000256" key="11">
    <source>
        <dbReference type="ARBA" id="ARBA00023204"/>
    </source>
</evidence>
<evidence type="ECO:0000256" key="17">
    <source>
        <dbReference type="SAM" id="MobiDB-lite"/>
    </source>
</evidence>
<comment type="cofactor">
    <cofactor evidence="15">
        <name>Mg(2+)</name>
        <dbReference type="ChEBI" id="CHEBI:18420"/>
    </cofactor>
    <text evidence="15">Binds 1 Mg(2+) ion per subunit.</text>
</comment>
<dbReference type="GO" id="GO:0000724">
    <property type="term" value="P:double-strand break repair via homologous recombination"/>
    <property type="evidence" value="ECO:0007669"/>
    <property type="project" value="UniProtKB-UniRule"/>
</dbReference>
<keyword evidence="1 15" id="KW-0540">Nuclease</keyword>
<feature type="binding site" evidence="15">
    <location>
        <position position="1112"/>
    </location>
    <ligand>
        <name>Mg(2+)</name>
        <dbReference type="ChEBI" id="CHEBI:18420"/>
    </ligand>
</feature>
<evidence type="ECO:0000259" key="19">
    <source>
        <dbReference type="PROSITE" id="PS51217"/>
    </source>
</evidence>
<reference evidence="20 21" key="2">
    <citation type="journal article" date="2003" name="Infect. Immun.">
        <title>Characterization and pathogenic significance of Vibrio vulnificus antigens preferentially expressed in septicemic patients.</title>
        <authorList>
            <person name="Kim Y.R."/>
            <person name="Lee S.E."/>
            <person name="Kim C.M."/>
            <person name="Kim S.Y."/>
            <person name="Shin E.K."/>
            <person name="Shin D.H."/>
            <person name="Chung S.S."/>
            <person name="Choy H.E."/>
            <person name="Progulske-Fox A."/>
            <person name="Hillman J.D."/>
            <person name="Handfield M."/>
            <person name="Rhee J.H."/>
        </authorList>
    </citation>
    <scope>NUCLEOTIDE SEQUENCE [LARGE SCALE GENOMIC DNA]</scope>
    <source>
        <strain evidence="20 21">CMCP6</strain>
    </source>
</reference>
<feature type="compositionally biased region" description="Acidic residues" evidence="17">
    <location>
        <begin position="1"/>
        <end position="11"/>
    </location>
</feature>
<feature type="domain" description="UvrD-like helicase ATP-binding" evidence="18">
    <location>
        <begin position="19"/>
        <end position="466"/>
    </location>
</feature>
<dbReference type="InterPro" id="IPR000212">
    <property type="entry name" value="DNA_helicase_UvrD/REP"/>
</dbReference>
<reference evidence="21" key="1">
    <citation type="submission" date="2002-12" db="EMBL/GenBank/DDBJ databases">
        <title>Complete genome sequence of Vibrio vulnificus CMCP6.</title>
        <authorList>
            <person name="Rhee J.H."/>
            <person name="Kim S.Y."/>
            <person name="Chung S.S."/>
            <person name="Kim J.J."/>
            <person name="Moon Y.H."/>
            <person name="Jeong H."/>
            <person name="Choy H.E."/>
        </authorList>
    </citation>
    <scope>NUCLEOTIDE SEQUENCE [LARGE SCALE GENOMIC DNA]</scope>
    <source>
        <strain evidence="21">CMCP6</strain>
    </source>
</reference>
<keyword evidence="10 15" id="KW-0238">DNA-binding</keyword>
<dbReference type="GO" id="GO:0005829">
    <property type="term" value="C:cytosol"/>
    <property type="evidence" value="ECO:0007669"/>
    <property type="project" value="TreeGrafter"/>
</dbReference>
<comment type="domain">
    <text evidence="15">The N-terminal DNA-binding domain is a ssDNA-dependent ATPase and has ATP-dependent 3'-5' helicase function. This domain interacts with RecC.</text>
</comment>
<protein>
    <recommendedName>
        <fullName evidence="15">RecBCD enzyme subunit RecB</fullName>
        <ecNumber evidence="15">3.1.11.5</ecNumber>
        <ecNumber evidence="15">5.6.2.4</ecNumber>
    </recommendedName>
    <alternativeName>
        <fullName evidence="15">DNA 3'-5' helicase subunit RecB</fullName>
    </alternativeName>
    <alternativeName>
        <fullName evidence="15">Exonuclease V subunit RecB</fullName>
        <shortName evidence="15">ExoV subunit RecB</shortName>
    </alternativeName>
    <alternativeName>
        <fullName evidence="15">Helicase/nuclease RecBCD subunit RecB</fullName>
    </alternativeName>
</protein>
<feature type="region of interest" description="Nuclease activity, interacts with RecD and RecA" evidence="15">
    <location>
        <begin position="923"/>
        <end position="1221"/>
    </location>
</feature>
<dbReference type="InterPro" id="IPR004586">
    <property type="entry name" value="RecB"/>
</dbReference>
<evidence type="ECO:0000313" key="21">
    <source>
        <dbReference type="Proteomes" id="UP000002275"/>
    </source>
</evidence>
<dbReference type="GO" id="GO:0043138">
    <property type="term" value="F:3'-5' DNA helicase activity"/>
    <property type="evidence" value="ECO:0007669"/>
    <property type="project" value="UniProtKB-UniRule"/>
</dbReference>
<dbReference type="Pfam" id="PF12705">
    <property type="entry name" value="PDDEXK_1"/>
    <property type="match status" value="1"/>
</dbReference>
<keyword evidence="2 15" id="KW-0479">Metal-binding</keyword>
<evidence type="ECO:0000256" key="6">
    <source>
        <dbReference type="ARBA" id="ARBA00022806"/>
    </source>
</evidence>
<dbReference type="CDD" id="cd22352">
    <property type="entry name" value="RecB_C-like"/>
    <property type="match status" value="1"/>
</dbReference>
<evidence type="ECO:0000259" key="18">
    <source>
        <dbReference type="PROSITE" id="PS51198"/>
    </source>
</evidence>
<dbReference type="EC" id="5.6.2.4" evidence="15"/>
<dbReference type="Proteomes" id="UP000002275">
    <property type="component" value="Chromosome I"/>
</dbReference>
<feature type="binding site" evidence="15">
    <location>
        <position position="1099"/>
    </location>
    <ligand>
        <name>Mg(2+)</name>
        <dbReference type="ChEBI" id="CHEBI:18420"/>
    </ligand>
</feature>
<dbReference type="GO" id="GO:0000287">
    <property type="term" value="F:magnesium ion binding"/>
    <property type="evidence" value="ECO:0007669"/>
    <property type="project" value="UniProtKB-UniRule"/>
</dbReference>
<evidence type="ECO:0000256" key="10">
    <source>
        <dbReference type="ARBA" id="ARBA00023125"/>
    </source>
</evidence>
<evidence type="ECO:0000256" key="4">
    <source>
        <dbReference type="ARBA" id="ARBA00022763"/>
    </source>
</evidence>
<dbReference type="EC" id="3.1.11.5" evidence="15"/>
<keyword evidence="4 15" id="KW-0227">DNA damage</keyword>
<dbReference type="Gene3D" id="1.10.486.10">
    <property type="entry name" value="PCRA, domain 4"/>
    <property type="match status" value="1"/>
</dbReference>
<dbReference type="Gene3D" id="3.90.320.10">
    <property type="match status" value="1"/>
</dbReference>
<dbReference type="GO" id="GO:0005524">
    <property type="term" value="F:ATP binding"/>
    <property type="evidence" value="ECO:0007669"/>
    <property type="project" value="UniProtKB-UniRule"/>
</dbReference>
<keyword evidence="7 15" id="KW-0269">Exonuclease</keyword>
<feature type="region of interest" description="Disordered" evidence="17">
    <location>
        <begin position="1"/>
        <end position="25"/>
    </location>
</feature>
<evidence type="ECO:0000256" key="7">
    <source>
        <dbReference type="ARBA" id="ARBA00022839"/>
    </source>
</evidence>
<dbReference type="GO" id="GO:0003677">
    <property type="term" value="F:DNA binding"/>
    <property type="evidence" value="ECO:0007669"/>
    <property type="project" value="UniProtKB-UniRule"/>
</dbReference>
<dbReference type="Gene3D" id="3.40.50.300">
    <property type="entry name" value="P-loop containing nucleotide triphosphate hydrolases"/>
    <property type="match status" value="2"/>
</dbReference>
<proteinExistence type="inferred from homology"/>
<dbReference type="GO" id="GO:0008854">
    <property type="term" value="F:exodeoxyribonuclease V activity"/>
    <property type="evidence" value="ECO:0007669"/>
    <property type="project" value="UniProtKB-EC"/>
</dbReference>
<dbReference type="PROSITE" id="PS51198">
    <property type="entry name" value="UVRD_HELICASE_ATP_BIND"/>
    <property type="match status" value="1"/>
</dbReference>
<evidence type="ECO:0000313" key="20">
    <source>
        <dbReference type="EMBL" id="AAO10204.2"/>
    </source>
</evidence>
<accession>A0A3Q0L4E2</accession>
<evidence type="ECO:0000256" key="2">
    <source>
        <dbReference type="ARBA" id="ARBA00022723"/>
    </source>
</evidence>
<feature type="active site" description="For nuclease activity" evidence="15">
    <location>
        <position position="1112"/>
    </location>
</feature>
<comment type="catalytic activity">
    <reaction evidence="15">
        <text>Exonucleolytic cleavage (in the presence of ATP) in either 5'- to 3'- or 3'- to 5'-direction to yield 5'-phosphooligonucleotides.</text>
        <dbReference type="EC" id="3.1.11.5"/>
    </reaction>
</comment>
<evidence type="ECO:0000256" key="15">
    <source>
        <dbReference type="HAMAP-Rule" id="MF_01485"/>
    </source>
</evidence>
<evidence type="ECO:0000256" key="5">
    <source>
        <dbReference type="ARBA" id="ARBA00022801"/>
    </source>
</evidence>
<comment type="function">
    <text evidence="15">A helicase/nuclease that prepares dsDNA breaks (DSB) for recombinational DNA repair. Binds to DSBs and unwinds DNA via a highly rapid and processive ATP-dependent bidirectional helicase activity. Unwinds dsDNA until it encounters a Chi (crossover hotspot instigator) sequence from the 3' direction. Cuts ssDNA a few nucleotides 3' to the Chi site. The properties and activities of the enzyme are changed at Chi. The Chi-altered holoenzyme produces a long 3'-ssDNA overhang and facilitates RecA-binding to the ssDNA for homologous DNA recombination and repair. Holoenzyme degrades any linearized DNA that is unable to undergo homologous recombination. In the holoenzyme this subunit contributes ATPase, 3'-5' helicase, exonuclease activity and loads RecA onto ssDNA.</text>
</comment>
<dbReference type="Pfam" id="PF00580">
    <property type="entry name" value="UvrD-helicase"/>
    <property type="match status" value="1"/>
</dbReference>
<dbReference type="Pfam" id="PF13361">
    <property type="entry name" value="UvrD_C"/>
    <property type="match status" value="1"/>
</dbReference>
<evidence type="ECO:0000256" key="3">
    <source>
        <dbReference type="ARBA" id="ARBA00022741"/>
    </source>
</evidence>
<comment type="similarity">
    <text evidence="15">Belongs to the helicase family. UvrD subfamily.</text>
</comment>
<dbReference type="GO" id="GO:0009338">
    <property type="term" value="C:exodeoxyribonuclease V complex"/>
    <property type="evidence" value="ECO:0007669"/>
    <property type="project" value="TreeGrafter"/>
</dbReference>
<evidence type="ECO:0000256" key="8">
    <source>
        <dbReference type="ARBA" id="ARBA00022840"/>
    </source>
</evidence>
<dbReference type="PANTHER" id="PTHR11070:SF23">
    <property type="entry name" value="RECBCD ENZYME SUBUNIT RECB"/>
    <property type="match status" value="1"/>
</dbReference>
<dbReference type="NCBIfam" id="TIGR00609">
    <property type="entry name" value="recB"/>
    <property type="match status" value="1"/>
</dbReference>
<evidence type="ECO:0000256" key="13">
    <source>
        <dbReference type="ARBA" id="ARBA00034617"/>
    </source>
</evidence>
<reference evidence="20 21" key="3">
    <citation type="journal article" date="2011" name="Mol. Syst. Biol.">
        <title>Integrative genome-scale metabolic analysis of Vibrio vulnificus for drug targeting and discovery.</title>
        <authorList>
            <person name="Kim H.U."/>
            <person name="Kim S.Y."/>
            <person name="Jeong H."/>
            <person name="Kim T.Y."/>
            <person name="Kim J.J."/>
            <person name="Choy H.E."/>
            <person name="Yi K.Y."/>
            <person name="Rhee J.H."/>
            <person name="Lee S.Y."/>
        </authorList>
    </citation>
    <scope>NUCLEOTIDE SEQUENCE [LARGE SCALE GENOMIC DNA]</scope>
    <source>
        <strain evidence="20 21">CMCP6</strain>
    </source>
</reference>
<comment type="catalytic activity">
    <reaction evidence="14 15">
        <text>ATP + H2O = ADP + phosphate + H(+)</text>
        <dbReference type="Rhea" id="RHEA:13065"/>
        <dbReference type="ChEBI" id="CHEBI:15377"/>
        <dbReference type="ChEBI" id="CHEBI:15378"/>
        <dbReference type="ChEBI" id="CHEBI:30616"/>
        <dbReference type="ChEBI" id="CHEBI:43474"/>
        <dbReference type="ChEBI" id="CHEBI:456216"/>
        <dbReference type="EC" id="5.6.2.4"/>
    </reaction>
</comment>
<evidence type="ECO:0000256" key="14">
    <source>
        <dbReference type="ARBA" id="ARBA00048988"/>
    </source>
</evidence>
<dbReference type="AlphaFoldDB" id="A0A3Q0L4E2"/>
<dbReference type="PANTHER" id="PTHR11070">
    <property type="entry name" value="UVRD / RECB / PCRA DNA HELICASE FAMILY MEMBER"/>
    <property type="match status" value="1"/>
</dbReference>
<dbReference type="InterPro" id="IPR011604">
    <property type="entry name" value="PDDEXK-like_dom_sf"/>
</dbReference>
<dbReference type="SUPFAM" id="SSF52540">
    <property type="entry name" value="P-loop containing nucleoside triphosphate hydrolases"/>
    <property type="match status" value="1"/>
</dbReference>
<feature type="binding site" evidence="16">
    <location>
        <begin position="40"/>
        <end position="47"/>
    </location>
    <ligand>
        <name>ATP</name>
        <dbReference type="ChEBI" id="CHEBI:30616"/>
    </ligand>
</feature>
<comment type="catalytic activity">
    <reaction evidence="13 15">
        <text>Couples ATP hydrolysis with the unwinding of duplex DNA by translocating in the 3'-5' direction.</text>
        <dbReference type="EC" id="5.6.2.4"/>
    </reaction>
</comment>
<keyword evidence="11 15" id="KW-0234">DNA repair</keyword>